<comment type="caution">
    <text evidence="2">The sequence shown here is derived from an EMBL/GenBank/DDBJ whole genome shotgun (WGS) entry which is preliminary data.</text>
</comment>
<gene>
    <name evidence="2" type="ORF">GCM10023196_107490</name>
</gene>
<name>A0ABP8UX42_9ACTN</name>
<evidence type="ECO:0000313" key="2">
    <source>
        <dbReference type="EMBL" id="GAA4640755.1"/>
    </source>
</evidence>
<reference evidence="3" key="1">
    <citation type="journal article" date="2019" name="Int. J. Syst. Evol. Microbiol.">
        <title>The Global Catalogue of Microorganisms (GCM) 10K type strain sequencing project: providing services to taxonomists for standard genome sequencing and annotation.</title>
        <authorList>
            <consortium name="The Broad Institute Genomics Platform"/>
            <consortium name="The Broad Institute Genome Sequencing Center for Infectious Disease"/>
            <person name="Wu L."/>
            <person name="Ma J."/>
        </authorList>
    </citation>
    <scope>NUCLEOTIDE SEQUENCE [LARGE SCALE GENOMIC DNA]</scope>
    <source>
        <strain evidence="3">JCM 17939</strain>
    </source>
</reference>
<evidence type="ECO:0008006" key="4">
    <source>
        <dbReference type="Google" id="ProtNLM"/>
    </source>
</evidence>
<dbReference type="EMBL" id="BAABHK010000036">
    <property type="protein sequence ID" value="GAA4640755.1"/>
    <property type="molecule type" value="Genomic_DNA"/>
</dbReference>
<dbReference type="Proteomes" id="UP001501442">
    <property type="component" value="Unassembled WGS sequence"/>
</dbReference>
<proteinExistence type="predicted"/>
<feature type="region of interest" description="Disordered" evidence="1">
    <location>
        <begin position="1"/>
        <end position="26"/>
    </location>
</feature>
<sequence>MASIHTFNASATGPASNQKGASVDSAEQHKREIRLLAGLVRELVGFGFQVGMSDAGPAAFIRSATGRLDVVISVTGDYFDWNSGGDSHLVTDPAGAAAAIAAHVWTRAGALAVRTALTTEVRRHDA</sequence>
<keyword evidence="3" id="KW-1185">Reference proteome</keyword>
<organism evidence="2 3">
    <name type="scientific">Actinoallomurus vinaceus</name>
    <dbReference type="NCBI Taxonomy" id="1080074"/>
    <lineage>
        <taxon>Bacteria</taxon>
        <taxon>Bacillati</taxon>
        <taxon>Actinomycetota</taxon>
        <taxon>Actinomycetes</taxon>
        <taxon>Streptosporangiales</taxon>
        <taxon>Thermomonosporaceae</taxon>
        <taxon>Actinoallomurus</taxon>
    </lineage>
</organism>
<feature type="compositionally biased region" description="Polar residues" evidence="1">
    <location>
        <begin position="1"/>
        <end position="20"/>
    </location>
</feature>
<protein>
    <recommendedName>
        <fullName evidence="4">DUF5753 domain-containing protein</fullName>
    </recommendedName>
</protein>
<evidence type="ECO:0000313" key="3">
    <source>
        <dbReference type="Proteomes" id="UP001501442"/>
    </source>
</evidence>
<dbReference type="RefSeq" id="WP_345444631.1">
    <property type="nucleotide sequence ID" value="NZ_BAABHK010000036.1"/>
</dbReference>
<accession>A0ABP8UX42</accession>
<evidence type="ECO:0000256" key="1">
    <source>
        <dbReference type="SAM" id="MobiDB-lite"/>
    </source>
</evidence>